<dbReference type="InterPro" id="IPR050739">
    <property type="entry name" value="MFP"/>
</dbReference>
<evidence type="ECO:0000259" key="6">
    <source>
        <dbReference type="Pfam" id="PF25917"/>
    </source>
</evidence>
<dbReference type="InterPro" id="IPR058624">
    <property type="entry name" value="MdtA-like_HH"/>
</dbReference>
<organism evidence="8 9">
    <name type="scientific">Pseudomonas luteola</name>
    <dbReference type="NCBI Taxonomy" id="47886"/>
    <lineage>
        <taxon>Bacteria</taxon>
        <taxon>Pseudomonadati</taxon>
        <taxon>Pseudomonadota</taxon>
        <taxon>Gammaproteobacteria</taxon>
        <taxon>Pseudomonadales</taxon>
        <taxon>Pseudomonadaceae</taxon>
        <taxon>Pseudomonas</taxon>
    </lineage>
</organism>
<dbReference type="Pfam" id="PF25876">
    <property type="entry name" value="HH_MFP_RND"/>
    <property type="match status" value="1"/>
</dbReference>
<comment type="similarity">
    <text evidence="1">Belongs to the membrane fusion protein (MFP) (TC 8.A.1) family.</text>
</comment>
<feature type="region of interest" description="Disordered" evidence="3">
    <location>
        <begin position="1"/>
        <end position="43"/>
    </location>
</feature>
<evidence type="ECO:0000256" key="4">
    <source>
        <dbReference type="SAM" id="Phobius"/>
    </source>
</evidence>
<feature type="domain" description="Multidrug resistance protein MdtA-like barrel-sandwich hybrid" evidence="6">
    <location>
        <begin position="94"/>
        <end position="284"/>
    </location>
</feature>
<evidence type="ECO:0000313" key="9">
    <source>
        <dbReference type="Proteomes" id="UP000250443"/>
    </source>
</evidence>
<dbReference type="Pfam" id="PF25917">
    <property type="entry name" value="BSH_RND"/>
    <property type="match status" value="1"/>
</dbReference>
<dbReference type="Gene3D" id="2.40.50.100">
    <property type="match status" value="1"/>
</dbReference>
<dbReference type="PANTHER" id="PTHR30386:SF24">
    <property type="entry name" value="MULTIDRUG RESISTANCE EFFLUX PUMP"/>
    <property type="match status" value="1"/>
</dbReference>
<dbReference type="Proteomes" id="UP000250443">
    <property type="component" value="Unassembled WGS sequence"/>
</dbReference>
<protein>
    <submittedName>
        <fullName evidence="8">Multidrug resistance efflux pump</fullName>
    </submittedName>
</protein>
<keyword evidence="4" id="KW-0812">Transmembrane</keyword>
<sequence length="405" mass="44036">MSDEKPLPDDERKGSSEAEKTPPQTEQAASVPDAGATNPGPPKVIKPSRMTVIIMVVVALAGVLTILYAWQLWPFTSGIVTTNNAYVRGQITVMAPQVNGYVAEVLVQDFEHVKQGQLLARIDDRIYRQRVEQNQAQLAARQADLANSIQTLASNQATLASRRAELLSVQAELDRARADERRVNELASRGSVSLRERDQTRASARAAAAQVKQAQAAINIAEENVKATRVSRGSLEAQVQMAEAALHLAQIDLDNTLIKAPREGQLSEVSVRLGQYVTAGSQLLYLVPDLVWVVANYKETQTHNMAIGQPVRFNVDALDGAELTGRVERLAPATGSEFSILRPDNATGNFTKVVQRIPVRITIDPNQPLAQRLRPGMSVVTHIDTDATPATSQTERPVAQRSAAP</sequence>
<name>A0A2X2EM31_PSELU</name>
<dbReference type="Pfam" id="PF25954">
    <property type="entry name" value="Beta-barrel_RND_2"/>
    <property type="match status" value="1"/>
</dbReference>
<evidence type="ECO:0000259" key="5">
    <source>
        <dbReference type="Pfam" id="PF25876"/>
    </source>
</evidence>
<keyword evidence="4" id="KW-1133">Transmembrane helix</keyword>
<accession>A0A2X2EM31</accession>
<feature type="transmembrane region" description="Helical" evidence="4">
    <location>
        <begin position="52"/>
        <end position="73"/>
    </location>
</feature>
<dbReference type="InterPro" id="IPR058625">
    <property type="entry name" value="MdtA-like_BSH"/>
</dbReference>
<evidence type="ECO:0000256" key="2">
    <source>
        <dbReference type="SAM" id="Coils"/>
    </source>
</evidence>
<dbReference type="Gene3D" id="1.10.287.470">
    <property type="entry name" value="Helix hairpin bin"/>
    <property type="match status" value="2"/>
</dbReference>
<reference evidence="8 9" key="1">
    <citation type="submission" date="2018-06" db="EMBL/GenBank/DDBJ databases">
        <authorList>
            <consortium name="Pathogen Informatics"/>
            <person name="Doyle S."/>
        </authorList>
    </citation>
    <scope>NUCLEOTIDE SEQUENCE [LARGE SCALE GENOMIC DNA]</scope>
    <source>
        <strain evidence="8 9">NCTC11842</strain>
    </source>
</reference>
<keyword evidence="2" id="KW-0175">Coiled coil</keyword>
<evidence type="ECO:0000313" key="8">
    <source>
        <dbReference type="EMBL" id="SPZ07730.1"/>
    </source>
</evidence>
<feature type="compositionally biased region" description="Basic and acidic residues" evidence="3">
    <location>
        <begin position="1"/>
        <end position="20"/>
    </location>
</feature>
<dbReference type="AlphaFoldDB" id="A0A2X2EM31"/>
<proteinExistence type="inferred from homology"/>
<evidence type="ECO:0000256" key="1">
    <source>
        <dbReference type="ARBA" id="ARBA00009477"/>
    </source>
</evidence>
<gene>
    <name evidence="8" type="primary">yiaV_2</name>
    <name evidence="8" type="ORF">NCTC11842_02474</name>
</gene>
<dbReference type="EMBL" id="UAUF01000012">
    <property type="protein sequence ID" value="SPZ07730.1"/>
    <property type="molecule type" value="Genomic_DNA"/>
</dbReference>
<evidence type="ECO:0000259" key="7">
    <source>
        <dbReference type="Pfam" id="PF25954"/>
    </source>
</evidence>
<feature type="coiled-coil region" evidence="2">
    <location>
        <begin position="204"/>
        <end position="231"/>
    </location>
</feature>
<keyword evidence="4" id="KW-0472">Membrane</keyword>
<dbReference type="InterPro" id="IPR058792">
    <property type="entry name" value="Beta-barrel_RND_2"/>
</dbReference>
<dbReference type="SUPFAM" id="SSF111369">
    <property type="entry name" value="HlyD-like secretion proteins"/>
    <property type="match status" value="2"/>
</dbReference>
<dbReference type="Gene3D" id="2.40.30.170">
    <property type="match status" value="1"/>
</dbReference>
<dbReference type="PANTHER" id="PTHR30386">
    <property type="entry name" value="MEMBRANE FUSION SUBUNIT OF EMRAB-TOLC MULTIDRUG EFFLUX PUMP"/>
    <property type="match status" value="1"/>
</dbReference>
<dbReference type="PRINTS" id="PR01490">
    <property type="entry name" value="RTXTOXIND"/>
</dbReference>
<evidence type="ECO:0000256" key="3">
    <source>
        <dbReference type="SAM" id="MobiDB-lite"/>
    </source>
</evidence>
<feature type="domain" description="Multidrug resistance protein MdtA-like alpha-helical hairpin" evidence="5">
    <location>
        <begin position="159"/>
        <end position="224"/>
    </location>
</feature>
<feature type="region of interest" description="Disordered" evidence="3">
    <location>
        <begin position="386"/>
        <end position="405"/>
    </location>
</feature>
<dbReference type="RefSeq" id="WP_010794685.1">
    <property type="nucleotide sequence ID" value="NZ_CP069262.1"/>
</dbReference>
<feature type="domain" description="CusB-like beta-barrel" evidence="7">
    <location>
        <begin position="291"/>
        <end position="334"/>
    </location>
</feature>